<accession>A0A1B8ZQQ4</accession>
<evidence type="ECO:0000313" key="2">
    <source>
        <dbReference type="Proteomes" id="UP000093432"/>
    </source>
</evidence>
<evidence type="ECO:0008006" key="3">
    <source>
        <dbReference type="Google" id="ProtNLM"/>
    </source>
</evidence>
<dbReference type="RefSeq" id="WP_065397914.1">
    <property type="nucleotide sequence ID" value="NZ_MAYG01000001.1"/>
</dbReference>
<dbReference type="STRING" id="651561.BBI00_06015"/>
<dbReference type="InterPro" id="IPR011990">
    <property type="entry name" value="TPR-like_helical_dom_sf"/>
</dbReference>
<name>A0A1B8ZQQ4_9FLAO</name>
<dbReference type="Gene3D" id="1.25.40.390">
    <property type="match status" value="1"/>
</dbReference>
<protein>
    <recommendedName>
        <fullName evidence="3">SusD/RagB family nutrient-binding outer membrane lipoprotein</fullName>
    </recommendedName>
</protein>
<dbReference type="InterPro" id="IPR041662">
    <property type="entry name" value="SusD-like_2"/>
</dbReference>
<dbReference type="EMBL" id="MAYG01000001">
    <property type="protein sequence ID" value="OCA73920.1"/>
    <property type="molecule type" value="Genomic_DNA"/>
</dbReference>
<sequence length="479" mass="53274">MKNTFILGSFLTVFMAGCTTDDVNTDPHVAYSMSPEPLVTYAEKELSDYMSTPSVNENNFRLIMQYWQETTYVSESNYNFTERNVSNTVWADNYVNVLNNLNKAKELIEQYQPVPSELSAWPAKKKNQLAIIDILSVYTFQTLVDTFGDIPYSQALNQEQYPLPVYDDDAKIYEHLISRLKTDISNLEEGKGAFGAGDIIYGGDVAKWEKFGNSLLLKLGIAVSDINPTLAQSTINAAITGGIITDESQNGVFRYLPEIFNLNPIFENLVVTGREDFFGGKPFVDFLNTTTDPRVAEYFQDVNGEYIGQVIGAGGNFSDFSAAGIFAYTPTTPGNLITHTEVAFYLAEAAARFGIGGNPETLYQNAVQASFREWGLTAQEAQNYLTMNPYNAANWKKSIGEQAWVAMYNHPVVSWNFYRRLDYPALQAPPTAIANADGKVPVRLQYPTLEATTNGSNYAKASTAIGGDKLTTRVFWDIH</sequence>
<dbReference type="AlphaFoldDB" id="A0A1B8ZQQ4"/>
<dbReference type="OrthoDB" id="725917at2"/>
<dbReference type="SUPFAM" id="SSF48452">
    <property type="entry name" value="TPR-like"/>
    <property type="match status" value="1"/>
</dbReference>
<comment type="caution">
    <text evidence="1">The sequence shown here is derived from an EMBL/GenBank/DDBJ whole genome shotgun (WGS) entry which is preliminary data.</text>
</comment>
<reference evidence="2" key="1">
    <citation type="submission" date="2016-07" db="EMBL/GenBank/DDBJ databases">
        <authorList>
            <person name="Florea S."/>
            <person name="Webb J.S."/>
            <person name="Jaromczyk J."/>
            <person name="Schardl C.L."/>
        </authorList>
    </citation>
    <scope>NUCLEOTIDE SEQUENCE [LARGE SCALE GENOMIC DNA]</scope>
    <source>
        <strain evidence="2">CC-VM-7</strain>
    </source>
</reference>
<dbReference type="Pfam" id="PF12771">
    <property type="entry name" value="SusD-like_2"/>
    <property type="match status" value="1"/>
</dbReference>
<proteinExistence type="predicted"/>
<gene>
    <name evidence="1" type="ORF">BBI00_06015</name>
</gene>
<evidence type="ECO:0000313" key="1">
    <source>
        <dbReference type="EMBL" id="OCA73920.1"/>
    </source>
</evidence>
<dbReference type="Proteomes" id="UP000093432">
    <property type="component" value="Unassembled WGS sequence"/>
</dbReference>
<organism evidence="1 2">
    <name type="scientific">Chryseobacterium arthrosphaerae</name>
    <dbReference type="NCBI Taxonomy" id="651561"/>
    <lineage>
        <taxon>Bacteria</taxon>
        <taxon>Pseudomonadati</taxon>
        <taxon>Bacteroidota</taxon>
        <taxon>Flavobacteriia</taxon>
        <taxon>Flavobacteriales</taxon>
        <taxon>Weeksellaceae</taxon>
        <taxon>Chryseobacterium group</taxon>
        <taxon>Chryseobacterium</taxon>
    </lineage>
</organism>
<dbReference type="PROSITE" id="PS51257">
    <property type="entry name" value="PROKAR_LIPOPROTEIN"/>
    <property type="match status" value="1"/>
</dbReference>